<dbReference type="GO" id="GO:0016618">
    <property type="term" value="F:hydroxypyruvate reductase [NAD(P)H] activity"/>
    <property type="evidence" value="ECO:0007669"/>
    <property type="project" value="TreeGrafter"/>
</dbReference>
<sequence length="306" mass="33079">MNEVTVRRLFDERSYATLRSLTTLVATPGEAEIMITTWGSPPVDVAAAPRVRAVFHGAGSIRGLISDACWDRGIVVVSAAAANAVPVAEFTLASIVYAGKRIPWYTRTYAACPGRAWEGRVHVPSASNHRRVVGLVGLSRVGARVLELLRPFDFEVLVADPYAVPAPGFTLAGLDELLRRSDIVSLHAPLLPETRHMIDARRLALMPDGATLINTARGGLVDTDALVRELVTGRLHAILDVTDPEPLPPDSPLFGLPNVQLTPHISGSLGTETQRLGALVVAELKRYLTGRPLLHQVRREDLGRLA</sequence>
<dbReference type="GO" id="GO:0030267">
    <property type="term" value="F:glyoxylate reductase (NADPH) activity"/>
    <property type="evidence" value="ECO:0007669"/>
    <property type="project" value="TreeGrafter"/>
</dbReference>
<dbReference type="InterPro" id="IPR036291">
    <property type="entry name" value="NAD(P)-bd_dom_sf"/>
</dbReference>
<proteinExistence type="predicted"/>
<dbReference type="InterPro" id="IPR029753">
    <property type="entry name" value="D-isomer_DH_CS"/>
</dbReference>
<dbReference type="Gene3D" id="3.40.50.720">
    <property type="entry name" value="NAD(P)-binding Rossmann-like Domain"/>
    <property type="match status" value="2"/>
</dbReference>
<dbReference type="Proteomes" id="UP000578449">
    <property type="component" value="Unassembled WGS sequence"/>
</dbReference>
<dbReference type="SUPFAM" id="SSF52283">
    <property type="entry name" value="Formate/glycerate dehydrogenase catalytic domain-like"/>
    <property type="match status" value="1"/>
</dbReference>
<dbReference type="RefSeq" id="WP_185050708.1">
    <property type="nucleotide sequence ID" value="NZ_BAABIX010000001.1"/>
</dbReference>
<name>A0A840PCM9_9ACTN</name>
<evidence type="ECO:0000313" key="5">
    <source>
        <dbReference type="Proteomes" id="UP000578449"/>
    </source>
</evidence>
<keyword evidence="1" id="KW-0560">Oxidoreductase</keyword>
<dbReference type="PROSITE" id="PS00670">
    <property type="entry name" value="D_2_HYDROXYACID_DH_2"/>
    <property type="match status" value="1"/>
</dbReference>
<organism evidence="4 5">
    <name type="scientific">Thermocatellispora tengchongensis</name>
    <dbReference type="NCBI Taxonomy" id="1073253"/>
    <lineage>
        <taxon>Bacteria</taxon>
        <taxon>Bacillati</taxon>
        <taxon>Actinomycetota</taxon>
        <taxon>Actinomycetes</taxon>
        <taxon>Streptosporangiales</taxon>
        <taxon>Streptosporangiaceae</taxon>
        <taxon>Thermocatellispora</taxon>
    </lineage>
</organism>
<protein>
    <submittedName>
        <fullName evidence="4">Phosphoglycerate dehydrogenase-like enzyme</fullName>
    </submittedName>
</protein>
<dbReference type="PANTHER" id="PTHR10996">
    <property type="entry name" value="2-HYDROXYACID DEHYDROGENASE-RELATED"/>
    <property type="match status" value="1"/>
</dbReference>
<dbReference type="InterPro" id="IPR006140">
    <property type="entry name" value="D-isomer_DH_NAD-bd"/>
</dbReference>
<dbReference type="AlphaFoldDB" id="A0A840PCM9"/>
<evidence type="ECO:0000259" key="3">
    <source>
        <dbReference type="Pfam" id="PF02826"/>
    </source>
</evidence>
<evidence type="ECO:0000256" key="1">
    <source>
        <dbReference type="ARBA" id="ARBA00023002"/>
    </source>
</evidence>
<keyword evidence="5" id="KW-1185">Reference proteome</keyword>
<evidence type="ECO:0000313" key="4">
    <source>
        <dbReference type="EMBL" id="MBB5133785.1"/>
    </source>
</evidence>
<keyword evidence="2" id="KW-0520">NAD</keyword>
<dbReference type="SUPFAM" id="SSF51735">
    <property type="entry name" value="NAD(P)-binding Rossmann-fold domains"/>
    <property type="match status" value="1"/>
</dbReference>
<accession>A0A840PCM9</accession>
<dbReference type="GO" id="GO:0005829">
    <property type="term" value="C:cytosol"/>
    <property type="evidence" value="ECO:0007669"/>
    <property type="project" value="TreeGrafter"/>
</dbReference>
<dbReference type="InterPro" id="IPR050223">
    <property type="entry name" value="D-isomer_2-hydroxyacid_DH"/>
</dbReference>
<dbReference type="Pfam" id="PF02826">
    <property type="entry name" value="2-Hacid_dh_C"/>
    <property type="match status" value="1"/>
</dbReference>
<dbReference type="PANTHER" id="PTHR10996:SF178">
    <property type="entry name" value="2-HYDROXYACID DEHYDROGENASE YGL185C-RELATED"/>
    <property type="match status" value="1"/>
</dbReference>
<dbReference type="CDD" id="cd12167">
    <property type="entry name" value="2-Hacid_dh_8"/>
    <property type="match status" value="1"/>
</dbReference>
<comment type="caution">
    <text evidence="4">The sequence shown here is derived from an EMBL/GenBank/DDBJ whole genome shotgun (WGS) entry which is preliminary data.</text>
</comment>
<dbReference type="EMBL" id="JACHGN010000006">
    <property type="protein sequence ID" value="MBB5133785.1"/>
    <property type="molecule type" value="Genomic_DNA"/>
</dbReference>
<reference evidence="4 5" key="1">
    <citation type="submission" date="2020-08" db="EMBL/GenBank/DDBJ databases">
        <title>Genomic Encyclopedia of Type Strains, Phase IV (KMG-IV): sequencing the most valuable type-strain genomes for metagenomic binning, comparative biology and taxonomic classification.</title>
        <authorList>
            <person name="Goeker M."/>
        </authorList>
    </citation>
    <scope>NUCLEOTIDE SEQUENCE [LARGE SCALE GENOMIC DNA]</scope>
    <source>
        <strain evidence="4 5">DSM 45615</strain>
    </source>
</reference>
<feature type="domain" description="D-isomer specific 2-hydroxyacid dehydrogenase NAD-binding" evidence="3">
    <location>
        <begin position="113"/>
        <end position="266"/>
    </location>
</feature>
<evidence type="ECO:0000256" key="2">
    <source>
        <dbReference type="ARBA" id="ARBA00023027"/>
    </source>
</evidence>
<dbReference type="GO" id="GO:0051287">
    <property type="term" value="F:NAD binding"/>
    <property type="evidence" value="ECO:0007669"/>
    <property type="project" value="InterPro"/>
</dbReference>
<gene>
    <name evidence="4" type="ORF">HNP84_003511</name>
</gene>